<name>A0A024VYI8_PLAFA</name>
<dbReference type="NCBIfam" id="TIGR01477">
    <property type="entry name" value="RIFIN"/>
    <property type="match status" value="1"/>
</dbReference>
<keyword evidence="1" id="KW-1133">Transmembrane helix</keyword>
<keyword evidence="1" id="KW-0472">Membrane</keyword>
<keyword evidence="1" id="KW-0812">Transmembrane</keyword>
<protein>
    <recommendedName>
        <fullName evidence="4">Surface antigen</fullName>
    </recommendedName>
</protein>
<dbReference type="EMBL" id="KI926960">
    <property type="protein sequence ID" value="ETW32961.1"/>
    <property type="molecule type" value="Genomic_DNA"/>
</dbReference>
<gene>
    <name evidence="2" type="ORF">PFTANZ_06320</name>
</gene>
<dbReference type="Pfam" id="PF02009">
    <property type="entry name" value="RIFIN"/>
    <property type="match status" value="1"/>
</dbReference>
<organism evidence="2 3">
    <name type="scientific">Plasmodium falciparum Tanzania</name>
    <name type="common">2000708</name>
    <dbReference type="NCBI Taxonomy" id="1036725"/>
    <lineage>
        <taxon>Eukaryota</taxon>
        <taxon>Sar</taxon>
        <taxon>Alveolata</taxon>
        <taxon>Apicomplexa</taxon>
        <taxon>Aconoidasida</taxon>
        <taxon>Haemosporida</taxon>
        <taxon>Plasmodiidae</taxon>
        <taxon>Plasmodium</taxon>
        <taxon>Plasmodium (Laverania)</taxon>
    </lineage>
</organism>
<feature type="transmembrane region" description="Helical" evidence="1">
    <location>
        <begin position="355"/>
        <end position="378"/>
    </location>
</feature>
<dbReference type="AlphaFoldDB" id="A0A024VYI8"/>
<evidence type="ECO:0000256" key="1">
    <source>
        <dbReference type="SAM" id="Phobius"/>
    </source>
</evidence>
<sequence>ELGSKLCGGPKETGGSFCLFTYEPKTLTQAINGHVPNAISEGTAKVVTVTKAEMEKVTATGGAYFTGIIVSVVVIAHNKNKSYTTIHTPITTSRVLIECNVYIPNYDNDPDMNSVRENFHKKTEQRFHEYDKRMIKNRQKRKEKCDKDIQKIILKDKMEKSLSEKVEKVCLKCGYGLGGVATSVGVLGTAVVNVLKTAAIDVAIETALADGVVKGAAKGTAAGINTLIQGIKSEFLMDRLGGKLLATFFDATNYTKETLISQAVHFEYRMTCAPSLGAINVDKPMCTALQKLGLVPHNIPQISTPDSIKKVVETMISNATRTAKAAAETATEKVTAAGIQSNIAEVSATYTSYQIAIIASVVAILVIVLVMVIIFLILRYRRKKKLNEKQQYTKLLNQ</sequence>
<accession>A0A024VYI8</accession>
<evidence type="ECO:0008006" key="4">
    <source>
        <dbReference type="Google" id="ProtNLM"/>
    </source>
</evidence>
<evidence type="ECO:0000313" key="3">
    <source>
        <dbReference type="Proteomes" id="UP000030708"/>
    </source>
</evidence>
<proteinExistence type="predicted"/>
<evidence type="ECO:0000313" key="2">
    <source>
        <dbReference type="EMBL" id="ETW32961.1"/>
    </source>
</evidence>
<dbReference type="InterPro" id="IPR006373">
    <property type="entry name" value="VSA_Rifin"/>
</dbReference>
<dbReference type="Proteomes" id="UP000030708">
    <property type="component" value="Unassembled WGS sequence"/>
</dbReference>
<feature type="non-terminal residue" evidence="2">
    <location>
        <position position="1"/>
    </location>
</feature>
<reference evidence="2 3" key="1">
    <citation type="submission" date="2013-02" db="EMBL/GenBank/DDBJ databases">
        <title>The Genome Annotation of Plasmodium falciparum Tanzania (2000708).</title>
        <authorList>
            <consortium name="The Broad Institute Genome Sequencing Platform"/>
            <consortium name="The Broad Institute Genome Sequencing Center for Infectious Disease"/>
            <person name="Neafsey D."/>
            <person name="Hoffman S."/>
            <person name="Volkman S."/>
            <person name="Rosenthal P."/>
            <person name="Walker B."/>
            <person name="Young S.K."/>
            <person name="Zeng Q."/>
            <person name="Gargeya S."/>
            <person name="Fitzgerald M."/>
            <person name="Haas B."/>
            <person name="Abouelleil A."/>
            <person name="Allen A.W."/>
            <person name="Alvarado L."/>
            <person name="Arachchi H.M."/>
            <person name="Berlin A.M."/>
            <person name="Chapman S.B."/>
            <person name="Gainer-Dewar J."/>
            <person name="Goldberg J."/>
            <person name="Griggs A."/>
            <person name="Gujja S."/>
            <person name="Hansen M."/>
            <person name="Howarth C."/>
            <person name="Imamovic A."/>
            <person name="Ireland A."/>
            <person name="Larimer J."/>
            <person name="McCowan C."/>
            <person name="Murphy C."/>
            <person name="Pearson M."/>
            <person name="Poon T.W."/>
            <person name="Priest M."/>
            <person name="Roberts A."/>
            <person name="Saif S."/>
            <person name="Shea T."/>
            <person name="Sisk P."/>
            <person name="Sykes S."/>
            <person name="Wortman J."/>
            <person name="Nusbaum C."/>
            <person name="Birren B."/>
        </authorList>
    </citation>
    <scope>NUCLEOTIDE SEQUENCE [LARGE SCALE GENOMIC DNA]</scope>
    <source>
        <strain evidence="3">Tanzania (2000708)</strain>
    </source>
</reference>
<reference evidence="2 3" key="2">
    <citation type="submission" date="2013-02" db="EMBL/GenBank/DDBJ databases">
        <title>The Genome Sequence of Plasmodium falciparum Tanzania (2000708).</title>
        <authorList>
            <consortium name="The Broad Institute Genome Sequencing Platform"/>
            <consortium name="The Broad Institute Genome Sequencing Center for Infectious Disease"/>
            <person name="Neafsey D."/>
            <person name="Cheeseman I."/>
            <person name="Volkman S."/>
            <person name="Adams J."/>
            <person name="Walker B."/>
            <person name="Young S.K."/>
            <person name="Zeng Q."/>
            <person name="Gargeya S."/>
            <person name="Fitzgerald M."/>
            <person name="Haas B."/>
            <person name="Abouelleil A."/>
            <person name="Alvarado L."/>
            <person name="Arachchi H.M."/>
            <person name="Berlin A.M."/>
            <person name="Chapman S.B."/>
            <person name="Dewar J."/>
            <person name="Goldberg J."/>
            <person name="Griggs A."/>
            <person name="Gujja S."/>
            <person name="Hansen M."/>
            <person name="Howarth C."/>
            <person name="Imamovic A."/>
            <person name="Larimer J."/>
            <person name="McCowan C."/>
            <person name="Murphy C."/>
            <person name="Neiman D."/>
            <person name="Pearson M."/>
            <person name="Priest M."/>
            <person name="Roberts A."/>
            <person name="Saif S."/>
            <person name="Shea T."/>
            <person name="Sisk P."/>
            <person name="Sykes S."/>
            <person name="Wortman J."/>
            <person name="Nusbaum C."/>
            <person name="Birren B."/>
        </authorList>
    </citation>
    <scope>NUCLEOTIDE SEQUENCE [LARGE SCALE GENOMIC DNA]</scope>
    <source>
        <strain evidence="3">Tanzania (2000708)</strain>
    </source>
</reference>